<name>A0AAV5KYX9_9ROSI</name>
<protein>
    <submittedName>
        <fullName evidence="1">Uncharacterized protein</fullName>
    </submittedName>
</protein>
<organism evidence="1 2">
    <name type="scientific">Rubroshorea leprosula</name>
    <dbReference type="NCBI Taxonomy" id="152421"/>
    <lineage>
        <taxon>Eukaryota</taxon>
        <taxon>Viridiplantae</taxon>
        <taxon>Streptophyta</taxon>
        <taxon>Embryophyta</taxon>
        <taxon>Tracheophyta</taxon>
        <taxon>Spermatophyta</taxon>
        <taxon>Magnoliopsida</taxon>
        <taxon>eudicotyledons</taxon>
        <taxon>Gunneridae</taxon>
        <taxon>Pentapetalae</taxon>
        <taxon>rosids</taxon>
        <taxon>malvids</taxon>
        <taxon>Malvales</taxon>
        <taxon>Dipterocarpaceae</taxon>
        <taxon>Rubroshorea</taxon>
    </lineage>
</organism>
<evidence type="ECO:0000313" key="2">
    <source>
        <dbReference type="Proteomes" id="UP001054252"/>
    </source>
</evidence>
<proteinExistence type="predicted"/>
<dbReference type="AlphaFoldDB" id="A0AAV5KYX9"/>
<gene>
    <name evidence="1" type="ORF">SLEP1_g38911</name>
</gene>
<dbReference type="EMBL" id="BPVZ01000085">
    <property type="protein sequence ID" value="GKV30047.1"/>
    <property type="molecule type" value="Genomic_DNA"/>
</dbReference>
<evidence type="ECO:0000313" key="1">
    <source>
        <dbReference type="EMBL" id="GKV30047.1"/>
    </source>
</evidence>
<comment type="caution">
    <text evidence="1">The sequence shown here is derived from an EMBL/GenBank/DDBJ whole genome shotgun (WGS) entry which is preliminary data.</text>
</comment>
<accession>A0AAV5KYX9</accession>
<sequence length="206" mass="22870">MLNSTKESTSLLASVYRYNLFERATSLPSGPSPMTDTTVVRTVQNLPFSLFPVRIQNFDPSSTDLHILALRARNFAPPPKVHHASISKNLTINLIELPQPIVRLPAPDPPLEVLVPFPYLQLRVLSDGQQWASQGRTWALIPCEYCACGLNTSRLHWSIAVGRRIGEALAERQLLSAEDGGAAQRMVKLLQQFWVEPCVALPLPLP</sequence>
<reference evidence="1 2" key="1">
    <citation type="journal article" date="2021" name="Commun. Biol.">
        <title>The genome of Shorea leprosula (Dipterocarpaceae) highlights the ecological relevance of drought in aseasonal tropical rainforests.</title>
        <authorList>
            <person name="Ng K.K.S."/>
            <person name="Kobayashi M.J."/>
            <person name="Fawcett J.A."/>
            <person name="Hatakeyama M."/>
            <person name="Paape T."/>
            <person name="Ng C.H."/>
            <person name="Ang C.C."/>
            <person name="Tnah L.H."/>
            <person name="Lee C.T."/>
            <person name="Nishiyama T."/>
            <person name="Sese J."/>
            <person name="O'Brien M.J."/>
            <person name="Copetti D."/>
            <person name="Mohd Noor M.I."/>
            <person name="Ong R.C."/>
            <person name="Putra M."/>
            <person name="Sireger I.Z."/>
            <person name="Indrioko S."/>
            <person name="Kosugi Y."/>
            <person name="Izuno A."/>
            <person name="Isagi Y."/>
            <person name="Lee S.L."/>
            <person name="Shimizu K.K."/>
        </authorList>
    </citation>
    <scope>NUCLEOTIDE SEQUENCE [LARGE SCALE GENOMIC DNA]</scope>
    <source>
        <strain evidence="1">214</strain>
    </source>
</reference>
<dbReference type="Proteomes" id="UP001054252">
    <property type="component" value="Unassembled WGS sequence"/>
</dbReference>
<keyword evidence="2" id="KW-1185">Reference proteome</keyword>